<dbReference type="InterPro" id="IPR002068">
    <property type="entry name" value="A-crystallin/Hsp20_dom"/>
</dbReference>
<dbReference type="InterPro" id="IPR001436">
    <property type="entry name" value="Alpha-crystallin/sHSP_animal"/>
</dbReference>
<dbReference type="AlphaFoldDB" id="A0A914WT86"/>
<evidence type="ECO:0000256" key="1">
    <source>
        <dbReference type="ARBA" id="ARBA00023016"/>
    </source>
</evidence>
<dbReference type="PANTHER" id="PTHR45640:SF13">
    <property type="entry name" value="HEAT SHOCK PROTEIN 22-RELATED"/>
    <property type="match status" value="1"/>
</dbReference>
<dbReference type="SUPFAM" id="SSF49764">
    <property type="entry name" value="HSP20-like chaperones"/>
    <property type="match status" value="1"/>
</dbReference>
<name>A0A914WT86_9BILA</name>
<evidence type="ECO:0000313" key="6">
    <source>
        <dbReference type="WBParaSite" id="PSAMB.scaffold5312size12059.g26330.t1"/>
    </source>
</evidence>
<comment type="similarity">
    <text evidence="2 3">Belongs to the small heat shock protein (HSP20) family.</text>
</comment>
<dbReference type="GO" id="GO:0042026">
    <property type="term" value="P:protein refolding"/>
    <property type="evidence" value="ECO:0007669"/>
    <property type="project" value="TreeGrafter"/>
</dbReference>
<dbReference type="Proteomes" id="UP000887566">
    <property type="component" value="Unplaced"/>
</dbReference>
<keyword evidence="1" id="KW-0346">Stress response</keyword>
<feature type="domain" description="SHSP" evidence="4">
    <location>
        <begin position="63"/>
        <end position="172"/>
    </location>
</feature>
<dbReference type="InterPro" id="IPR008978">
    <property type="entry name" value="HSP20-like_chaperone"/>
</dbReference>
<dbReference type="GO" id="GO:0005634">
    <property type="term" value="C:nucleus"/>
    <property type="evidence" value="ECO:0007669"/>
    <property type="project" value="TreeGrafter"/>
</dbReference>
<sequence length="191" mass="21633">MAFCRHLPHLQWDNRWDSPAPERLYNQFYGEPITGPHHPSVMYHHPMSVAPYYMHPVQHTNACVAEELGTGFSDVHNDAKLFAVRLDVSHFKPEEVTVSTTGNTLVVKGEHQEKPDAHGYIQRSFVRKYSLPWECNLEQVKSQLSHDGVLTVSAPKVAIEGKPERHIPISAAPNEEKKDTVNKLQAMINGH</sequence>
<evidence type="ECO:0000256" key="2">
    <source>
        <dbReference type="PROSITE-ProRule" id="PRU00285"/>
    </source>
</evidence>
<dbReference type="Pfam" id="PF00011">
    <property type="entry name" value="HSP20"/>
    <property type="match status" value="1"/>
</dbReference>
<protein>
    <submittedName>
        <fullName evidence="6">SHSP domain-containing protein</fullName>
    </submittedName>
</protein>
<organism evidence="5 6">
    <name type="scientific">Plectus sambesii</name>
    <dbReference type="NCBI Taxonomy" id="2011161"/>
    <lineage>
        <taxon>Eukaryota</taxon>
        <taxon>Metazoa</taxon>
        <taxon>Ecdysozoa</taxon>
        <taxon>Nematoda</taxon>
        <taxon>Chromadorea</taxon>
        <taxon>Plectida</taxon>
        <taxon>Plectina</taxon>
        <taxon>Plectoidea</taxon>
        <taxon>Plectidae</taxon>
        <taxon>Plectus</taxon>
    </lineage>
</organism>
<evidence type="ECO:0000313" key="5">
    <source>
        <dbReference type="Proteomes" id="UP000887566"/>
    </source>
</evidence>
<keyword evidence="5" id="KW-1185">Reference proteome</keyword>
<dbReference type="GO" id="GO:0009408">
    <property type="term" value="P:response to heat"/>
    <property type="evidence" value="ECO:0007669"/>
    <property type="project" value="TreeGrafter"/>
</dbReference>
<accession>A0A914WT86</accession>
<dbReference type="PROSITE" id="PS01031">
    <property type="entry name" value="SHSP"/>
    <property type="match status" value="1"/>
</dbReference>
<dbReference type="CDD" id="cd06526">
    <property type="entry name" value="metazoan_ACD"/>
    <property type="match status" value="1"/>
</dbReference>
<dbReference type="PANTHER" id="PTHR45640">
    <property type="entry name" value="HEAT SHOCK PROTEIN HSP-12.2-RELATED"/>
    <property type="match status" value="1"/>
</dbReference>
<dbReference type="GO" id="GO:0005737">
    <property type="term" value="C:cytoplasm"/>
    <property type="evidence" value="ECO:0007669"/>
    <property type="project" value="TreeGrafter"/>
</dbReference>
<dbReference type="PRINTS" id="PR00299">
    <property type="entry name" value="ACRYSTALLIN"/>
</dbReference>
<proteinExistence type="inferred from homology"/>
<evidence type="ECO:0000259" key="4">
    <source>
        <dbReference type="PROSITE" id="PS01031"/>
    </source>
</evidence>
<dbReference type="GO" id="GO:0051082">
    <property type="term" value="F:unfolded protein binding"/>
    <property type="evidence" value="ECO:0007669"/>
    <property type="project" value="TreeGrafter"/>
</dbReference>
<dbReference type="Gene3D" id="2.60.40.790">
    <property type="match status" value="1"/>
</dbReference>
<evidence type="ECO:0000256" key="3">
    <source>
        <dbReference type="RuleBase" id="RU003616"/>
    </source>
</evidence>
<reference evidence="6" key="1">
    <citation type="submission" date="2022-11" db="UniProtKB">
        <authorList>
            <consortium name="WormBaseParasite"/>
        </authorList>
    </citation>
    <scope>IDENTIFICATION</scope>
</reference>
<dbReference type="WBParaSite" id="PSAMB.scaffold5312size12059.g26330.t1">
    <property type="protein sequence ID" value="PSAMB.scaffold5312size12059.g26330.t1"/>
    <property type="gene ID" value="PSAMB.scaffold5312size12059.g26330"/>
</dbReference>